<keyword evidence="11" id="KW-0408">Iron</keyword>
<dbReference type="EMBL" id="JADBJN010000001">
    <property type="protein sequence ID" value="KAG5681251.1"/>
    <property type="molecule type" value="Genomic_DNA"/>
</dbReference>
<dbReference type="GO" id="GO:0004497">
    <property type="term" value="F:monooxygenase activity"/>
    <property type="evidence" value="ECO:0007669"/>
    <property type="project" value="UniProtKB-KW"/>
</dbReference>
<keyword evidence="7" id="KW-0479">Metal-binding</keyword>
<evidence type="ECO:0000256" key="6">
    <source>
        <dbReference type="ARBA" id="ARBA00022617"/>
    </source>
</evidence>
<keyword evidence="15" id="KW-1185">Reference proteome</keyword>
<comment type="similarity">
    <text evidence="5">Belongs to the cytochrome P450 family.</text>
</comment>
<dbReference type="GO" id="GO:0005789">
    <property type="term" value="C:endoplasmic reticulum membrane"/>
    <property type="evidence" value="ECO:0007669"/>
    <property type="project" value="UniProtKB-SubCell"/>
</dbReference>
<dbReference type="OrthoDB" id="2789670at2759"/>
<dbReference type="Proteomes" id="UP001107558">
    <property type="component" value="Chromosome 1"/>
</dbReference>
<keyword evidence="12" id="KW-0503">Monooxygenase</keyword>
<dbReference type="PANTHER" id="PTHR24292:SF84">
    <property type="entry name" value="CYTOCHROME P450 28A5-RELATED"/>
    <property type="match status" value="1"/>
</dbReference>
<comment type="subcellular location">
    <subcellularLocation>
        <location evidence="4">Endoplasmic reticulum membrane</location>
        <topology evidence="4">Peripheral membrane protein</topology>
    </subcellularLocation>
    <subcellularLocation>
        <location evidence="3">Microsome membrane</location>
        <topology evidence="3">Peripheral membrane protein</topology>
    </subcellularLocation>
</comment>
<dbReference type="InterPro" id="IPR001128">
    <property type="entry name" value="Cyt_P450"/>
</dbReference>
<dbReference type="Pfam" id="PF00067">
    <property type="entry name" value="p450"/>
    <property type="match status" value="1"/>
</dbReference>
<dbReference type="PANTHER" id="PTHR24292">
    <property type="entry name" value="CYTOCHROME P450"/>
    <property type="match status" value="1"/>
</dbReference>
<evidence type="ECO:0000256" key="1">
    <source>
        <dbReference type="ARBA" id="ARBA00001971"/>
    </source>
</evidence>
<dbReference type="InterPro" id="IPR050476">
    <property type="entry name" value="Insect_CytP450_Detox"/>
</dbReference>
<dbReference type="AlphaFoldDB" id="A0A9J6CHM4"/>
<evidence type="ECO:0000256" key="12">
    <source>
        <dbReference type="ARBA" id="ARBA00023033"/>
    </source>
</evidence>
<evidence type="ECO:0000256" key="4">
    <source>
        <dbReference type="ARBA" id="ARBA00004406"/>
    </source>
</evidence>
<comment type="caution">
    <text evidence="14">The sequence shown here is derived from an EMBL/GenBank/DDBJ whole genome shotgun (WGS) entry which is preliminary data.</text>
</comment>
<comment type="cofactor">
    <cofactor evidence="1">
        <name>heme</name>
        <dbReference type="ChEBI" id="CHEBI:30413"/>
    </cofactor>
</comment>
<dbReference type="Gene3D" id="1.10.630.10">
    <property type="entry name" value="Cytochrome P450"/>
    <property type="match status" value="1"/>
</dbReference>
<keyword evidence="13" id="KW-0472">Membrane</keyword>
<evidence type="ECO:0000313" key="15">
    <source>
        <dbReference type="Proteomes" id="UP001107558"/>
    </source>
</evidence>
<accession>A0A9J6CHM4</accession>
<keyword evidence="10" id="KW-0560">Oxidoreductase</keyword>
<sequence length="376" mass="44116">MLLLITSIVFLVIASIYFVLTQKFKYFSKHGIPGPKTHFPYGNTKDAFWGKRNVIYDIDDIYRHFKGKSPFVGFFMTFTPYYLIMEPDLVKKIFINDFGKFRNNDFNGLASKKKDPLMYFNPFLLTDELWKEKRAEVTPSMSQNKLKSLYPLVIDVTKKLTEYIRDEQSPLDARDLCSRYTCDATANCLFGIDALSLTLENAELYEHSRKIMKQMFGAVTSIFPRRMFPKDSEKFFIKLVKDAIKYRAENNIEREDFLSQVIASQKKKDLPEIEVFAQAWTYYMDSFETAAIGLHFILYELAKNKRVQDKLRDEILSYIDGSDLTFEKLLELEYLDQVMYEALRIHPPLTYTTRICSENYELEGAKGHKFTLIEKI</sequence>
<gene>
    <name evidence="14" type="ORF">PVAND_010702</name>
</gene>
<reference evidence="14" key="1">
    <citation type="submission" date="2021-03" db="EMBL/GenBank/DDBJ databases">
        <title>Chromosome level genome of the anhydrobiotic midge Polypedilum vanderplanki.</title>
        <authorList>
            <person name="Yoshida Y."/>
            <person name="Kikawada T."/>
            <person name="Gusev O."/>
        </authorList>
    </citation>
    <scope>NUCLEOTIDE SEQUENCE</scope>
    <source>
        <strain evidence="14">NIAS01</strain>
        <tissue evidence="14">Whole body or cell culture</tissue>
    </source>
</reference>
<proteinExistence type="inferred from homology"/>
<evidence type="ECO:0000256" key="7">
    <source>
        <dbReference type="ARBA" id="ARBA00022723"/>
    </source>
</evidence>
<evidence type="ECO:0008006" key="16">
    <source>
        <dbReference type="Google" id="ProtNLM"/>
    </source>
</evidence>
<dbReference type="InterPro" id="IPR036396">
    <property type="entry name" value="Cyt_P450_sf"/>
</dbReference>
<dbReference type="GO" id="GO:0005506">
    <property type="term" value="F:iron ion binding"/>
    <property type="evidence" value="ECO:0007669"/>
    <property type="project" value="InterPro"/>
</dbReference>
<keyword evidence="6" id="KW-0349">Heme</keyword>
<protein>
    <recommendedName>
        <fullName evidence="16">Cytochrome P450</fullName>
    </recommendedName>
</protein>
<organism evidence="14 15">
    <name type="scientific">Polypedilum vanderplanki</name>
    <name type="common">Sleeping chironomid midge</name>
    <dbReference type="NCBI Taxonomy" id="319348"/>
    <lineage>
        <taxon>Eukaryota</taxon>
        <taxon>Metazoa</taxon>
        <taxon>Ecdysozoa</taxon>
        <taxon>Arthropoda</taxon>
        <taxon>Hexapoda</taxon>
        <taxon>Insecta</taxon>
        <taxon>Pterygota</taxon>
        <taxon>Neoptera</taxon>
        <taxon>Endopterygota</taxon>
        <taxon>Diptera</taxon>
        <taxon>Nematocera</taxon>
        <taxon>Chironomoidea</taxon>
        <taxon>Chironomidae</taxon>
        <taxon>Chironominae</taxon>
        <taxon>Polypedilum</taxon>
        <taxon>Polypedilum</taxon>
    </lineage>
</organism>
<evidence type="ECO:0000256" key="2">
    <source>
        <dbReference type="ARBA" id="ARBA00003690"/>
    </source>
</evidence>
<dbReference type="SUPFAM" id="SSF48264">
    <property type="entry name" value="Cytochrome P450"/>
    <property type="match status" value="1"/>
</dbReference>
<evidence type="ECO:0000256" key="9">
    <source>
        <dbReference type="ARBA" id="ARBA00022848"/>
    </source>
</evidence>
<name>A0A9J6CHM4_POLVA</name>
<evidence type="ECO:0000256" key="10">
    <source>
        <dbReference type="ARBA" id="ARBA00023002"/>
    </source>
</evidence>
<dbReference type="GO" id="GO:0020037">
    <property type="term" value="F:heme binding"/>
    <property type="evidence" value="ECO:0007669"/>
    <property type="project" value="InterPro"/>
</dbReference>
<keyword evidence="9" id="KW-0492">Microsome</keyword>
<dbReference type="GO" id="GO:0016705">
    <property type="term" value="F:oxidoreductase activity, acting on paired donors, with incorporation or reduction of molecular oxygen"/>
    <property type="evidence" value="ECO:0007669"/>
    <property type="project" value="InterPro"/>
</dbReference>
<evidence type="ECO:0000313" key="14">
    <source>
        <dbReference type="EMBL" id="KAG5681251.1"/>
    </source>
</evidence>
<evidence type="ECO:0000256" key="13">
    <source>
        <dbReference type="ARBA" id="ARBA00023136"/>
    </source>
</evidence>
<evidence type="ECO:0000256" key="5">
    <source>
        <dbReference type="ARBA" id="ARBA00010617"/>
    </source>
</evidence>
<evidence type="ECO:0000256" key="8">
    <source>
        <dbReference type="ARBA" id="ARBA00022824"/>
    </source>
</evidence>
<evidence type="ECO:0000256" key="3">
    <source>
        <dbReference type="ARBA" id="ARBA00004174"/>
    </source>
</evidence>
<keyword evidence="8" id="KW-0256">Endoplasmic reticulum</keyword>
<evidence type="ECO:0000256" key="11">
    <source>
        <dbReference type="ARBA" id="ARBA00023004"/>
    </source>
</evidence>
<comment type="function">
    <text evidence="2">May be involved in the metabolism of insect hormones and in the breakdown of synthetic insecticides.</text>
</comment>